<accession>A0A385DBH6</accession>
<dbReference type="KEGG" id="sky:D0C37_14995"/>
<dbReference type="InterPro" id="IPR016181">
    <property type="entry name" value="Acyl_CoA_acyltransferase"/>
</dbReference>
<evidence type="ECO:0000259" key="1">
    <source>
        <dbReference type="PROSITE" id="PS51186"/>
    </source>
</evidence>
<dbReference type="InterPro" id="IPR000182">
    <property type="entry name" value="GNAT_dom"/>
</dbReference>
<evidence type="ECO:0000313" key="3">
    <source>
        <dbReference type="Proteomes" id="UP000259636"/>
    </source>
</evidence>
<dbReference type="SUPFAM" id="SSF55729">
    <property type="entry name" value="Acyl-CoA N-acyltransferases (Nat)"/>
    <property type="match status" value="1"/>
</dbReference>
<evidence type="ECO:0000313" key="2">
    <source>
        <dbReference type="EMBL" id="AXQ55783.1"/>
    </source>
</evidence>
<reference evidence="2 3" key="1">
    <citation type="submission" date="2018-08" db="EMBL/GenBank/DDBJ databases">
        <authorList>
            <person name="Ferrada E.E."/>
            <person name="Latorre B.A."/>
        </authorList>
    </citation>
    <scope>NUCLEOTIDE SEQUENCE [LARGE SCALE GENOMIC DNA]</scope>
    <source>
        <strain evidence="2 3">VK-A60T</strain>
    </source>
</reference>
<dbReference type="AlphaFoldDB" id="A0A385DBH6"/>
<feature type="domain" description="N-acetyltransferase" evidence="1">
    <location>
        <begin position="8"/>
        <end position="182"/>
    </location>
</feature>
<name>A0A385DBH6_9ACTN</name>
<sequence length="182" mass="19356">MPTADGRPEMRQFTAPGKVSPALRGALSDCWIAVTNAGGAAGLPFPPVGPGEVVPAVDRLVCGLAPATSRLLTASLGGELAGWLHVRRDPARLVAHWGTLHHVQTRPELRGRGVGGALMGYVRQVAREELGLEQLHLAARGGAGLEEFYARLGWRESGRRPGVLRFGPGDDRDEVLMHLAPL</sequence>
<keyword evidence="2" id="KW-0808">Transferase</keyword>
<dbReference type="PROSITE" id="PS51186">
    <property type="entry name" value="GNAT"/>
    <property type="match status" value="1"/>
</dbReference>
<dbReference type="Gene3D" id="3.40.630.30">
    <property type="match status" value="1"/>
</dbReference>
<protein>
    <submittedName>
        <fullName evidence="2">GNAT family N-acetyltransferase</fullName>
    </submittedName>
</protein>
<dbReference type="Proteomes" id="UP000259636">
    <property type="component" value="Chromosome"/>
</dbReference>
<proteinExistence type="predicted"/>
<dbReference type="CDD" id="cd04301">
    <property type="entry name" value="NAT_SF"/>
    <property type="match status" value="1"/>
</dbReference>
<dbReference type="Pfam" id="PF00583">
    <property type="entry name" value="Acetyltransf_1"/>
    <property type="match status" value="1"/>
</dbReference>
<dbReference type="GO" id="GO:0016747">
    <property type="term" value="F:acyltransferase activity, transferring groups other than amino-acyl groups"/>
    <property type="evidence" value="ECO:0007669"/>
    <property type="project" value="InterPro"/>
</dbReference>
<dbReference type="GeneID" id="300115479"/>
<dbReference type="RefSeq" id="WP_117349555.1">
    <property type="nucleotide sequence ID" value="NZ_CP031742.1"/>
</dbReference>
<dbReference type="EMBL" id="CP031742">
    <property type="protein sequence ID" value="AXQ55783.1"/>
    <property type="molecule type" value="Genomic_DNA"/>
</dbReference>
<organism evidence="2 3">
    <name type="scientific">Streptomyces koyangensis</name>
    <dbReference type="NCBI Taxonomy" id="188770"/>
    <lineage>
        <taxon>Bacteria</taxon>
        <taxon>Bacillati</taxon>
        <taxon>Actinomycetota</taxon>
        <taxon>Actinomycetes</taxon>
        <taxon>Kitasatosporales</taxon>
        <taxon>Streptomycetaceae</taxon>
        <taxon>Streptomyces</taxon>
        <taxon>Streptomyces aurantiacus group</taxon>
    </lineage>
</organism>
<gene>
    <name evidence="2" type="ORF">D0C37_14995</name>
</gene>